<feature type="region of interest" description="Disordered" evidence="1">
    <location>
        <begin position="204"/>
        <end position="318"/>
    </location>
</feature>
<dbReference type="AlphaFoldDB" id="F9WRN4"/>
<feature type="compositionally biased region" description="Basic and acidic residues" evidence="1">
    <location>
        <begin position="39"/>
        <end position="49"/>
    </location>
</feature>
<accession>F9WRN4</accession>
<reference evidence="2 3" key="1">
    <citation type="journal article" date="2012" name="Proc. Natl. Acad. Sci. U.S.A.">
        <title>Antigenic diversity is generated by distinct evolutionary mechanisms in African trypanosome species.</title>
        <authorList>
            <person name="Jackson A.P."/>
            <person name="Berry A."/>
            <person name="Aslett M."/>
            <person name="Allison H.C."/>
            <person name="Burton P."/>
            <person name="Vavrova-Anderson J."/>
            <person name="Brown R."/>
            <person name="Browne H."/>
            <person name="Corton N."/>
            <person name="Hauser H."/>
            <person name="Gamble J."/>
            <person name="Gilderthorp R."/>
            <person name="Marcello L."/>
            <person name="McQuillan J."/>
            <person name="Otto T.D."/>
            <person name="Quail M.A."/>
            <person name="Sanders M.J."/>
            <person name="van Tonder A."/>
            <person name="Ginger M.L."/>
            <person name="Field M.C."/>
            <person name="Barry J.D."/>
            <person name="Hertz-Fowler C."/>
            <person name="Berriman M."/>
        </authorList>
    </citation>
    <scope>NUCLEOTIDE SEQUENCE</scope>
    <source>
        <strain evidence="2 3">Y486</strain>
    </source>
</reference>
<sequence length="339" mass="35668">MAAILLNAVVLGDDSAFSGALAGADGKRNAPSRGGDAGCKSEGRARNGDKLVVLDSARTTPSETARKSVSVMKRVSGQSSLRNRNEARNDHVGVGNELPDQPATSHKSQAGVDDKYGMKLPHARRPATSRHGEGGLTSKNEKESAEALDRKREFENMISGIIAEVADSAGGGSSSRSGYCGNDYDYYGYGCPGYDYQPVAGVESGVRRSEHNASTSEQVPRSGPKNDGKNNQPVEPSSSVTSGAAGSDQSPVNENKDGGNTNDKAQKDVQEKEEDGKEKGEIQLDKQKSDENSDERETNNSREDAENEEAPSSGNSAFLSGSYSSVLLVAVACLCARAC</sequence>
<protein>
    <submittedName>
        <fullName evidence="2">Uncharacterized protein</fullName>
    </submittedName>
</protein>
<name>F9WRN4_TRYVY</name>
<evidence type="ECO:0000313" key="3">
    <source>
        <dbReference type="Proteomes" id="UP000009027"/>
    </source>
</evidence>
<proteinExistence type="predicted"/>
<dbReference type="EMBL" id="CAEX01005089">
    <property type="protein sequence ID" value="CCD20218.1"/>
    <property type="molecule type" value="Genomic_DNA"/>
</dbReference>
<feature type="compositionally biased region" description="Polar residues" evidence="1">
    <location>
        <begin position="229"/>
        <end position="263"/>
    </location>
</feature>
<feature type="region of interest" description="Disordered" evidence="1">
    <location>
        <begin position="20"/>
        <end position="147"/>
    </location>
</feature>
<keyword evidence="3" id="KW-1185">Reference proteome</keyword>
<evidence type="ECO:0000256" key="1">
    <source>
        <dbReference type="SAM" id="MobiDB-lite"/>
    </source>
</evidence>
<organism evidence="2 3">
    <name type="scientific">Trypanosoma vivax (strain Y486)</name>
    <dbReference type="NCBI Taxonomy" id="1055687"/>
    <lineage>
        <taxon>Eukaryota</taxon>
        <taxon>Discoba</taxon>
        <taxon>Euglenozoa</taxon>
        <taxon>Kinetoplastea</taxon>
        <taxon>Metakinetoplastina</taxon>
        <taxon>Trypanosomatida</taxon>
        <taxon>Trypanosomatidae</taxon>
        <taxon>Trypanosoma</taxon>
        <taxon>Duttonella</taxon>
    </lineage>
</organism>
<gene>
    <name evidence="2" type="ORF">TvY486_0029920</name>
</gene>
<dbReference type="Proteomes" id="UP000009027">
    <property type="component" value="Unassembled WGS sequence"/>
</dbReference>
<dbReference type="VEuPathDB" id="TriTrypDB:TvY486_0029920"/>
<feature type="compositionally biased region" description="Basic and acidic residues" evidence="1">
    <location>
        <begin position="264"/>
        <end position="304"/>
    </location>
</feature>
<evidence type="ECO:0000313" key="2">
    <source>
        <dbReference type="EMBL" id="CCD20218.1"/>
    </source>
</evidence>